<dbReference type="EMBL" id="BPWL01000010">
    <property type="protein sequence ID" value="GJJ14539.1"/>
    <property type="molecule type" value="Genomic_DNA"/>
</dbReference>
<accession>A0AAV5AN27</accession>
<sequence>MARKTLIQIYICLAYARRFFNIDIFSPLFYRQRSTFLPGVLRIPEEVLVSSKVSSDEQSYQRMKEDKMHRLFMPMTCAIKLCDIVKPPMLAHKVAQYIAEISPYCATIPVLFKYVQDIQSYIDNEYDIEKVVLIDLLQEIQINWVLQTLKSINQMDTFFQQFRKSGRVVFSFMDLNTVPIQMYEIVGLRYVLERLIETDWGNDSYGSRRVRESVNALMEKLDSHGLP</sequence>
<dbReference type="AlphaFoldDB" id="A0AAV5AN27"/>
<dbReference type="Proteomes" id="UP001050691">
    <property type="component" value="Unassembled WGS sequence"/>
</dbReference>
<protein>
    <submittedName>
        <fullName evidence="1">Uncharacterized protein</fullName>
    </submittedName>
</protein>
<evidence type="ECO:0000313" key="1">
    <source>
        <dbReference type="EMBL" id="GJJ14539.1"/>
    </source>
</evidence>
<comment type="caution">
    <text evidence="1">The sequence shown here is derived from an EMBL/GenBank/DDBJ whole genome shotgun (WGS) entry which is preliminary data.</text>
</comment>
<keyword evidence="2" id="KW-1185">Reference proteome</keyword>
<gene>
    <name evidence="1" type="ORF">Clacol_008804</name>
</gene>
<reference evidence="1" key="1">
    <citation type="submission" date="2021-10" db="EMBL/GenBank/DDBJ databases">
        <title>De novo Genome Assembly of Clathrus columnatus (Basidiomycota, Fungi) Using Illumina and Nanopore Sequence Data.</title>
        <authorList>
            <person name="Ogiso-Tanaka E."/>
            <person name="Itagaki H."/>
            <person name="Hosoya T."/>
            <person name="Hosaka K."/>
        </authorList>
    </citation>
    <scope>NUCLEOTIDE SEQUENCE</scope>
    <source>
        <strain evidence="1">MO-923</strain>
    </source>
</reference>
<evidence type="ECO:0000313" key="2">
    <source>
        <dbReference type="Proteomes" id="UP001050691"/>
    </source>
</evidence>
<name>A0AAV5AN27_9AGAM</name>
<organism evidence="1 2">
    <name type="scientific">Clathrus columnatus</name>
    <dbReference type="NCBI Taxonomy" id="1419009"/>
    <lineage>
        <taxon>Eukaryota</taxon>
        <taxon>Fungi</taxon>
        <taxon>Dikarya</taxon>
        <taxon>Basidiomycota</taxon>
        <taxon>Agaricomycotina</taxon>
        <taxon>Agaricomycetes</taxon>
        <taxon>Phallomycetidae</taxon>
        <taxon>Phallales</taxon>
        <taxon>Clathraceae</taxon>
        <taxon>Clathrus</taxon>
    </lineage>
</organism>
<proteinExistence type="predicted"/>